<comment type="catalytic activity">
    <reaction evidence="9">
        <text>ATP + H2O = ADP + phosphate + H(+)</text>
        <dbReference type="Rhea" id="RHEA:13065"/>
        <dbReference type="ChEBI" id="CHEBI:15377"/>
        <dbReference type="ChEBI" id="CHEBI:15378"/>
        <dbReference type="ChEBI" id="CHEBI:30616"/>
        <dbReference type="ChEBI" id="CHEBI:43474"/>
        <dbReference type="ChEBI" id="CHEBI:456216"/>
        <dbReference type="EC" id="5.6.2.4"/>
    </reaction>
</comment>
<dbReference type="PROSITE" id="PS51217">
    <property type="entry name" value="UVRD_HELICASE_CTER"/>
    <property type="match status" value="1"/>
</dbReference>
<dbReference type="SUPFAM" id="SSF52540">
    <property type="entry name" value="P-loop containing nucleoside triphosphate hydrolases"/>
    <property type="match status" value="1"/>
</dbReference>
<evidence type="ECO:0000313" key="14">
    <source>
        <dbReference type="Proteomes" id="UP000515596"/>
    </source>
</evidence>
<evidence type="ECO:0000256" key="7">
    <source>
        <dbReference type="ARBA" id="ARBA00034808"/>
    </source>
</evidence>
<dbReference type="InterPro" id="IPR000212">
    <property type="entry name" value="DNA_helicase_UvrD/REP"/>
</dbReference>
<name>A0A7G5CEC6_WOLPI</name>
<dbReference type="RefSeq" id="WP_182184177.1">
    <property type="nucleotide sequence ID" value="NZ_CP050530.1"/>
</dbReference>
<gene>
    <name evidence="13" type="ORF">HC356_04205</name>
</gene>
<keyword evidence="5" id="KW-0413">Isomerase</keyword>
<dbReference type="PANTHER" id="PTHR11070:SF2">
    <property type="entry name" value="ATP-DEPENDENT DNA HELICASE SRS2"/>
    <property type="match status" value="1"/>
</dbReference>
<evidence type="ECO:0000256" key="3">
    <source>
        <dbReference type="ARBA" id="ARBA00022806"/>
    </source>
</evidence>
<evidence type="ECO:0000256" key="9">
    <source>
        <dbReference type="ARBA" id="ARBA00048988"/>
    </source>
</evidence>
<dbReference type="GO" id="GO:0003677">
    <property type="term" value="F:DNA binding"/>
    <property type="evidence" value="ECO:0007669"/>
    <property type="project" value="InterPro"/>
</dbReference>
<dbReference type="Gene3D" id="3.40.50.300">
    <property type="entry name" value="P-loop containing nucleotide triphosphate hydrolases"/>
    <property type="match status" value="4"/>
</dbReference>
<dbReference type="GO" id="GO:0016787">
    <property type="term" value="F:hydrolase activity"/>
    <property type="evidence" value="ECO:0007669"/>
    <property type="project" value="UniProtKB-UniRule"/>
</dbReference>
<dbReference type="EC" id="5.6.2.4" evidence="7"/>
<keyword evidence="3 10" id="KW-0347">Helicase</keyword>
<keyword evidence="2 10" id="KW-0378">Hydrolase</keyword>
<dbReference type="EMBL" id="CP050530">
    <property type="protein sequence ID" value="QMV47560.1"/>
    <property type="molecule type" value="Genomic_DNA"/>
</dbReference>
<reference evidence="13 14" key="1">
    <citation type="journal article" date="2020" name="Mol. Biol. Evol.">
        <title>Life and death of selfish genes: comparative genomics reveals the dynamic evolution of cytoplasmic incompatibility.</title>
        <authorList>
            <person name="Martinez J."/>
            <person name="Klasson L."/>
            <person name="Welch J."/>
            <person name="Jiggins F.M."/>
        </authorList>
    </citation>
    <scope>NUCLEOTIDE SEQUENCE [LARGE SCALE GENOMIC DNA]</scope>
    <source>
        <strain evidence="13">WNik</strain>
    </source>
</reference>
<dbReference type="InterPro" id="IPR014016">
    <property type="entry name" value="UvrD-like_ATP-bd"/>
</dbReference>
<evidence type="ECO:0000256" key="8">
    <source>
        <dbReference type="ARBA" id="ARBA00034923"/>
    </source>
</evidence>
<sequence>MRKNAINPNFSVWVNASAGTGKTKILIDRVLRLLLENKRNILCLTFTNAAANEMENRIHSTLSRWAICSESVLVADLEQLDFFPMPSLFCHPSSTTLGSQHPYLSSQCVTLGSRKNEALDRYLTRARRLFSELENLGLTIQTIHAFCYKLISNFPIEAGIAPNCTLSECKELHSIIFNQVLHNETVQDDINLIATEIDENKLRDLLYTLCIKRSISANDSKYIKDKLSAPDEIHDLQSETIEHVERLAEILSEGSKRDQSYSAMLYDWCNRFLVKSPIIPPLSVIPAHDAGIQKKRTSVSYSDDTGMERKDTRIEDLAKVFLKSESHEKKNISSIATKSILEKFRDAEQIIESVQNVVFTHIKDMNSYQIFKRTSSLLGVFKVYVDLYSSEKSKNALLDYNDIIGLATNLLSNPNYKDWILFNLDQKIDHILVDEAQDNSISQWKIITNLCDEFFAGNDEKRTLFVVGDVKQSIYRFQGANPHLFNYIQQYFHTKTGGRDWISCQLEKSFRSTPEVLMLVDRIFNNFRAEISFVDNEIKHVPHRENDQGYIEIWPALPKCKEKEQRALQIPLTCKEGYTIADRLLAQAIAHKIHNWLNEGRILVAKDRHIEPRDIVILVRQRNVLVDYIISELKKANVPVVGRDYFRIMDYIAVQDLIALAEFLLLQANNLALANALKSPLFNFTEDDLFNIAYDRKEQSLWERLQDYHGVIYSELNYLINLSRIESPLALFTHILRTGKKKFAARLGLECFEVLDEFMNLVLQFENPSLQAFVQWIKENNPEIKNDMQSERNAVRIMTIHKSKGLQAPIVFLVDTNTVPRNSESIIFDGTEVPFWCGKNNNAYCDQVKREKKLEDYNEYLRLLYVALTRAEDELYILSKEPVQKGSWYDLITQYGEPYEEKQAYLQPIFKEKVEMLCVNANYPYIYKKRDYFDVPVISLPPNLSMSSQCVTLEKEEKPASATHSPVSFQHLMLESREKEAWIPVSATWMTNRGTGMTESSTGMTDGYTRGLIIHSILQYMPKIEKERRKNWVRKYLDNINTSEDKNEIYSKILAFNEKYGYLFDLEGKSEITLSGVIDSEPVLVRLDRLCITQDKAIIIDYKSHRNVSVSLLNEIKKQMLTYKTLVQEIYPNKQVECVVIWVEDLTIQSDF</sequence>
<evidence type="ECO:0000256" key="10">
    <source>
        <dbReference type="PROSITE-ProRule" id="PRU00560"/>
    </source>
</evidence>
<dbReference type="Proteomes" id="UP000515596">
    <property type="component" value="Chromosome"/>
</dbReference>
<dbReference type="Gene3D" id="1.10.486.10">
    <property type="entry name" value="PCRA, domain 4"/>
    <property type="match status" value="1"/>
</dbReference>
<dbReference type="GO" id="GO:0043138">
    <property type="term" value="F:3'-5' DNA helicase activity"/>
    <property type="evidence" value="ECO:0007669"/>
    <property type="project" value="UniProtKB-EC"/>
</dbReference>
<dbReference type="Pfam" id="PF12705">
    <property type="entry name" value="PDDEXK_1"/>
    <property type="match status" value="1"/>
</dbReference>
<evidence type="ECO:0000256" key="1">
    <source>
        <dbReference type="ARBA" id="ARBA00022741"/>
    </source>
</evidence>
<evidence type="ECO:0000256" key="4">
    <source>
        <dbReference type="ARBA" id="ARBA00022840"/>
    </source>
</evidence>
<dbReference type="GO" id="GO:0033202">
    <property type="term" value="C:DNA helicase complex"/>
    <property type="evidence" value="ECO:0007669"/>
    <property type="project" value="TreeGrafter"/>
</dbReference>
<evidence type="ECO:0000256" key="2">
    <source>
        <dbReference type="ARBA" id="ARBA00022801"/>
    </source>
</evidence>
<keyword evidence="1 10" id="KW-0547">Nucleotide-binding</keyword>
<dbReference type="Pfam" id="PF13361">
    <property type="entry name" value="UvrD_C"/>
    <property type="match status" value="1"/>
</dbReference>
<dbReference type="GO" id="GO:0000725">
    <property type="term" value="P:recombinational repair"/>
    <property type="evidence" value="ECO:0007669"/>
    <property type="project" value="TreeGrafter"/>
</dbReference>
<dbReference type="GO" id="GO:0005829">
    <property type="term" value="C:cytosol"/>
    <property type="evidence" value="ECO:0007669"/>
    <property type="project" value="TreeGrafter"/>
</dbReference>
<dbReference type="PROSITE" id="PS51198">
    <property type="entry name" value="UVRD_HELICASE_ATP_BIND"/>
    <property type="match status" value="1"/>
</dbReference>
<feature type="domain" description="UvrD-like helicase ATP-binding" evidence="11">
    <location>
        <begin position="1"/>
        <end position="513"/>
    </location>
</feature>
<dbReference type="AlphaFoldDB" id="A0A7G5CEC6"/>
<protein>
    <recommendedName>
        <fullName evidence="7">DNA 3'-5' helicase</fullName>
        <ecNumber evidence="7">5.6.2.4</ecNumber>
    </recommendedName>
    <alternativeName>
        <fullName evidence="8">DNA 3'-5' helicase II</fullName>
    </alternativeName>
</protein>
<evidence type="ECO:0000256" key="5">
    <source>
        <dbReference type="ARBA" id="ARBA00023235"/>
    </source>
</evidence>
<dbReference type="InterPro" id="IPR038726">
    <property type="entry name" value="PDDEXK_AddAB-type"/>
</dbReference>
<dbReference type="InterPro" id="IPR014017">
    <property type="entry name" value="DNA_helicase_UvrD-like_C"/>
</dbReference>
<organism evidence="13 14">
    <name type="scientific">Wolbachia pipientis</name>
    <dbReference type="NCBI Taxonomy" id="955"/>
    <lineage>
        <taxon>Bacteria</taxon>
        <taxon>Pseudomonadati</taxon>
        <taxon>Pseudomonadota</taxon>
        <taxon>Alphaproteobacteria</taxon>
        <taxon>Rickettsiales</taxon>
        <taxon>Anaplasmataceae</taxon>
        <taxon>Wolbachieae</taxon>
        <taxon>Wolbachia</taxon>
    </lineage>
</organism>
<feature type="binding site" evidence="10">
    <location>
        <begin position="16"/>
        <end position="23"/>
    </location>
    <ligand>
        <name>ATP</name>
        <dbReference type="ChEBI" id="CHEBI:30616"/>
    </ligand>
</feature>
<dbReference type="GO" id="GO:0005524">
    <property type="term" value="F:ATP binding"/>
    <property type="evidence" value="ECO:0007669"/>
    <property type="project" value="UniProtKB-UniRule"/>
</dbReference>
<evidence type="ECO:0000259" key="11">
    <source>
        <dbReference type="PROSITE" id="PS51198"/>
    </source>
</evidence>
<comment type="catalytic activity">
    <reaction evidence="6">
        <text>Couples ATP hydrolysis with the unwinding of duplex DNA by translocating in the 3'-5' direction.</text>
        <dbReference type="EC" id="5.6.2.4"/>
    </reaction>
</comment>
<keyword evidence="4 10" id="KW-0067">ATP-binding</keyword>
<accession>A0A7G5CEC6</accession>
<evidence type="ECO:0000256" key="6">
    <source>
        <dbReference type="ARBA" id="ARBA00034617"/>
    </source>
</evidence>
<dbReference type="Pfam" id="PF00580">
    <property type="entry name" value="UvrD-helicase"/>
    <property type="match status" value="1"/>
</dbReference>
<evidence type="ECO:0000259" key="12">
    <source>
        <dbReference type="PROSITE" id="PS51217"/>
    </source>
</evidence>
<feature type="domain" description="UvrD-like helicase C-terminal" evidence="12">
    <location>
        <begin position="528"/>
        <end position="805"/>
    </location>
</feature>
<proteinExistence type="predicted"/>
<dbReference type="InterPro" id="IPR027417">
    <property type="entry name" value="P-loop_NTPase"/>
</dbReference>
<evidence type="ECO:0000313" key="13">
    <source>
        <dbReference type="EMBL" id="QMV47560.1"/>
    </source>
</evidence>
<dbReference type="PANTHER" id="PTHR11070">
    <property type="entry name" value="UVRD / RECB / PCRA DNA HELICASE FAMILY MEMBER"/>
    <property type="match status" value="1"/>
</dbReference>